<keyword evidence="3" id="KW-1185">Reference proteome</keyword>
<keyword evidence="1" id="KW-0732">Signal</keyword>
<dbReference type="Proteomes" id="UP001177023">
    <property type="component" value="Unassembled WGS sequence"/>
</dbReference>
<dbReference type="EMBL" id="CATQJA010002648">
    <property type="protein sequence ID" value="CAJ0577194.1"/>
    <property type="molecule type" value="Genomic_DNA"/>
</dbReference>
<sequence>MLRQLLLLIYLVSITTGSILCLKGRGEDYNVKCLDGIACGTFIPFEYPCAELRTCYKMCTDRESTTHLLDGREVWGNLTCCWSDNCNALNGSPGTMPAKFAMVSAILVAVIFNEWPC</sequence>
<feature type="signal peptide" evidence="1">
    <location>
        <begin position="1"/>
        <end position="17"/>
    </location>
</feature>
<organism evidence="2 3">
    <name type="scientific">Mesorhabditis spiculigera</name>
    <dbReference type="NCBI Taxonomy" id="96644"/>
    <lineage>
        <taxon>Eukaryota</taxon>
        <taxon>Metazoa</taxon>
        <taxon>Ecdysozoa</taxon>
        <taxon>Nematoda</taxon>
        <taxon>Chromadorea</taxon>
        <taxon>Rhabditida</taxon>
        <taxon>Rhabditina</taxon>
        <taxon>Rhabditomorpha</taxon>
        <taxon>Rhabditoidea</taxon>
        <taxon>Rhabditidae</taxon>
        <taxon>Mesorhabditinae</taxon>
        <taxon>Mesorhabditis</taxon>
    </lineage>
</organism>
<name>A0AA36CY94_9BILA</name>
<evidence type="ECO:0000313" key="3">
    <source>
        <dbReference type="Proteomes" id="UP001177023"/>
    </source>
</evidence>
<accession>A0AA36CY94</accession>
<protein>
    <submittedName>
        <fullName evidence="2">Uncharacterized protein</fullName>
    </submittedName>
</protein>
<comment type="caution">
    <text evidence="2">The sequence shown here is derived from an EMBL/GenBank/DDBJ whole genome shotgun (WGS) entry which is preliminary data.</text>
</comment>
<feature type="chain" id="PRO_5041384750" evidence="1">
    <location>
        <begin position="18"/>
        <end position="117"/>
    </location>
</feature>
<reference evidence="2" key="1">
    <citation type="submission" date="2023-06" db="EMBL/GenBank/DDBJ databases">
        <authorList>
            <person name="Delattre M."/>
        </authorList>
    </citation>
    <scope>NUCLEOTIDE SEQUENCE</scope>
    <source>
        <strain evidence="2">AF72</strain>
    </source>
</reference>
<evidence type="ECO:0000256" key="1">
    <source>
        <dbReference type="SAM" id="SignalP"/>
    </source>
</evidence>
<evidence type="ECO:0000313" key="2">
    <source>
        <dbReference type="EMBL" id="CAJ0577194.1"/>
    </source>
</evidence>
<dbReference type="AlphaFoldDB" id="A0AA36CY94"/>
<feature type="non-terminal residue" evidence="2">
    <location>
        <position position="117"/>
    </location>
</feature>
<gene>
    <name evidence="2" type="ORF">MSPICULIGERA_LOCUS15472</name>
</gene>
<proteinExistence type="predicted"/>